<gene>
    <name evidence="1" type="ORF">SAMN04490220_7077</name>
</gene>
<accession>A0A1H5H591</accession>
<evidence type="ECO:0000313" key="2">
    <source>
        <dbReference type="Proteomes" id="UP000183407"/>
    </source>
</evidence>
<protein>
    <submittedName>
        <fullName evidence="1">Uncharacterized protein</fullName>
    </submittedName>
</protein>
<organism evidence="1 2">
    <name type="scientific">Rhodococcus jostii</name>
    <dbReference type="NCBI Taxonomy" id="132919"/>
    <lineage>
        <taxon>Bacteria</taxon>
        <taxon>Bacillati</taxon>
        <taxon>Actinomycetota</taxon>
        <taxon>Actinomycetes</taxon>
        <taxon>Mycobacteriales</taxon>
        <taxon>Nocardiaceae</taxon>
        <taxon>Rhodococcus</taxon>
    </lineage>
</organism>
<dbReference type="EMBL" id="FNTL01000004">
    <property type="protein sequence ID" value="SEE23147.1"/>
    <property type="molecule type" value="Genomic_DNA"/>
</dbReference>
<dbReference type="Proteomes" id="UP000183407">
    <property type="component" value="Unassembled WGS sequence"/>
</dbReference>
<sequence>MPYGCTHDPLTDRELDDKFVECMTVPGVAWDGTELLARPRNLEHWTNVREVLA</sequence>
<reference evidence="2" key="1">
    <citation type="submission" date="2016-10" db="EMBL/GenBank/DDBJ databases">
        <authorList>
            <person name="Varghese N."/>
        </authorList>
    </citation>
    <scope>NUCLEOTIDE SEQUENCE [LARGE SCALE GENOMIC DNA]</scope>
    <source>
        <strain evidence="2">DSM 44719</strain>
    </source>
</reference>
<proteinExistence type="predicted"/>
<name>A0A1H5H591_RHOJO</name>
<dbReference type="AlphaFoldDB" id="A0A1H5H591"/>
<evidence type="ECO:0000313" key="1">
    <source>
        <dbReference type="EMBL" id="SEE23147.1"/>
    </source>
</evidence>